<comment type="caution">
    <text evidence="12">The sequence shown here is derived from an EMBL/GenBank/DDBJ whole genome shotgun (WGS) entry which is preliminary data.</text>
</comment>
<evidence type="ECO:0000256" key="6">
    <source>
        <dbReference type="ARBA" id="ARBA00022842"/>
    </source>
</evidence>
<comment type="cofactor">
    <cofactor evidence="10">
        <name>Mg(2+)</name>
        <dbReference type="ChEBI" id="CHEBI:18420"/>
    </cofactor>
    <text evidence="10">Binds 1 Mg(2+) ion per subunit.</text>
</comment>
<dbReference type="Proteomes" id="UP000324065">
    <property type="component" value="Unassembled WGS sequence"/>
</dbReference>
<evidence type="ECO:0000256" key="11">
    <source>
        <dbReference type="RuleBase" id="RU003781"/>
    </source>
</evidence>
<dbReference type="AlphaFoldDB" id="A0A5M6IBT1"/>
<dbReference type="GO" id="GO:0036222">
    <property type="term" value="F:XTP diphosphatase activity"/>
    <property type="evidence" value="ECO:0007669"/>
    <property type="project" value="UniProtKB-UniRule"/>
</dbReference>
<evidence type="ECO:0000256" key="4">
    <source>
        <dbReference type="ARBA" id="ARBA00022741"/>
    </source>
</evidence>
<feature type="binding site" evidence="10">
    <location>
        <begin position="166"/>
        <end position="169"/>
    </location>
    <ligand>
        <name>substrate</name>
    </ligand>
</feature>
<feature type="binding site" evidence="10">
    <location>
        <begin position="194"/>
        <end position="195"/>
    </location>
    <ligand>
        <name>substrate</name>
    </ligand>
</feature>
<protein>
    <recommendedName>
        <fullName evidence="10">dITP/XTP pyrophosphatase</fullName>
        <ecNumber evidence="10">3.6.1.66</ecNumber>
    </recommendedName>
    <alternativeName>
        <fullName evidence="10">Non-canonical purine NTP pyrophosphatase</fullName>
    </alternativeName>
    <alternativeName>
        <fullName evidence="10">Non-standard purine NTP pyrophosphatase</fullName>
    </alternativeName>
    <alternativeName>
        <fullName evidence="10">Nucleoside-triphosphate diphosphatase</fullName>
    </alternativeName>
    <alternativeName>
        <fullName evidence="10">Nucleoside-triphosphate pyrophosphatase</fullName>
        <shortName evidence="10">NTPase</shortName>
    </alternativeName>
</protein>
<keyword evidence="3 10" id="KW-0479">Metal-binding</keyword>
<dbReference type="InterPro" id="IPR002637">
    <property type="entry name" value="RdgB/HAM1"/>
</dbReference>
<gene>
    <name evidence="12" type="primary">rdgB</name>
    <name evidence="12" type="ORF">F1188_10540</name>
</gene>
<feature type="active site" description="Proton acceptor" evidence="10">
    <location>
        <position position="85"/>
    </location>
</feature>
<evidence type="ECO:0000256" key="5">
    <source>
        <dbReference type="ARBA" id="ARBA00022801"/>
    </source>
</evidence>
<evidence type="ECO:0000256" key="9">
    <source>
        <dbReference type="ARBA" id="ARBA00052017"/>
    </source>
</evidence>
<evidence type="ECO:0000256" key="7">
    <source>
        <dbReference type="ARBA" id="ARBA00023080"/>
    </source>
</evidence>
<dbReference type="HAMAP" id="MF_01405">
    <property type="entry name" value="Non_canon_purine_NTPase"/>
    <property type="match status" value="1"/>
</dbReference>
<dbReference type="EC" id="3.6.1.66" evidence="10"/>
<evidence type="ECO:0000256" key="3">
    <source>
        <dbReference type="ARBA" id="ARBA00022723"/>
    </source>
</evidence>
<dbReference type="GO" id="GO:0046872">
    <property type="term" value="F:metal ion binding"/>
    <property type="evidence" value="ECO:0007669"/>
    <property type="project" value="UniProtKB-KW"/>
</dbReference>
<dbReference type="FunFam" id="3.90.950.10:FF:000001">
    <property type="entry name" value="dITP/XTP pyrophosphatase"/>
    <property type="match status" value="1"/>
</dbReference>
<evidence type="ECO:0000256" key="8">
    <source>
        <dbReference type="ARBA" id="ARBA00051875"/>
    </source>
</evidence>
<evidence type="ECO:0000256" key="1">
    <source>
        <dbReference type="ARBA" id="ARBA00008023"/>
    </source>
</evidence>
<dbReference type="GO" id="GO:0009146">
    <property type="term" value="P:purine nucleoside triphosphate catabolic process"/>
    <property type="evidence" value="ECO:0007669"/>
    <property type="project" value="UniProtKB-UniRule"/>
</dbReference>
<comment type="catalytic activity">
    <reaction evidence="9 10">
        <text>XTP + H2O = XMP + diphosphate + H(+)</text>
        <dbReference type="Rhea" id="RHEA:28610"/>
        <dbReference type="ChEBI" id="CHEBI:15377"/>
        <dbReference type="ChEBI" id="CHEBI:15378"/>
        <dbReference type="ChEBI" id="CHEBI:33019"/>
        <dbReference type="ChEBI" id="CHEBI:57464"/>
        <dbReference type="ChEBI" id="CHEBI:61314"/>
        <dbReference type="EC" id="3.6.1.66"/>
    </reaction>
</comment>
<accession>A0A5M6IBT1</accession>
<feature type="binding site" evidence="10">
    <location>
        <position position="56"/>
    </location>
    <ligand>
        <name>Mg(2+)</name>
        <dbReference type="ChEBI" id="CHEBI:18420"/>
    </ligand>
</feature>
<comment type="function">
    <text evidence="10">Pyrophosphatase that catalyzes the hydrolysis of nucleoside triphosphates to their monophosphate derivatives, with a high preference for the non-canonical purine nucleotides XTP (xanthosine triphosphate), dITP (deoxyinosine triphosphate) and ITP. Seems to function as a house-cleaning enzyme that removes non-canonical purine nucleotides from the nucleotide pool, thus preventing their incorporation into DNA/RNA and avoiding chromosomal lesions.</text>
</comment>
<keyword evidence="7 10" id="KW-0546">Nucleotide metabolism</keyword>
<dbReference type="NCBIfam" id="TIGR00042">
    <property type="entry name" value="RdgB/HAM1 family non-canonical purine NTP pyrophosphatase"/>
    <property type="match status" value="1"/>
</dbReference>
<keyword evidence="4 10" id="KW-0547">Nucleotide-binding</keyword>
<name>A0A5M6IBT1_9PROT</name>
<sequence>MPPRPEARPASRRFDHGTLVVASHNPGKVREIADLLAPLGGPRVVSAGDLDLPEPEETGTTFIANAELKARAAAQASGHPALADDSGLEVRALEGAPGIYSARWGGPDRDFALAMSRVNRELGGTRDRRANFTCALSLAWPDGHVETFEGHVYGDLVWPPRGAKGFGYDPIFQPDGHAQTFAEMEPAAKHAMSHRAEAFRQLVAACFAPAR</sequence>
<evidence type="ECO:0000256" key="2">
    <source>
        <dbReference type="ARBA" id="ARBA00011738"/>
    </source>
</evidence>
<evidence type="ECO:0000313" key="13">
    <source>
        <dbReference type="Proteomes" id="UP000324065"/>
    </source>
</evidence>
<dbReference type="PANTHER" id="PTHR11067">
    <property type="entry name" value="INOSINE TRIPHOSPHATE PYROPHOSPHATASE/HAM1 PROTEIN"/>
    <property type="match status" value="1"/>
</dbReference>
<keyword evidence="5 10" id="KW-0378">Hydrolase</keyword>
<organism evidence="12 13">
    <name type="scientific">Roseospira marina</name>
    <dbReference type="NCBI Taxonomy" id="140057"/>
    <lineage>
        <taxon>Bacteria</taxon>
        <taxon>Pseudomonadati</taxon>
        <taxon>Pseudomonadota</taxon>
        <taxon>Alphaproteobacteria</taxon>
        <taxon>Rhodospirillales</taxon>
        <taxon>Rhodospirillaceae</taxon>
        <taxon>Roseospira</taxon>
    </lineage>
</organism>
<dbReference type="GO" id="GO:0035870">
    <property type="term" value="F:dITP diphosphatase activity"/>
    <property type="evidence" value="ECO:0007669"/>
    <property type="project" value="UniProtKB-UniRule"/>
</dbReference>
<dbReference type="EMBL" id="VWPJ01000008">
    <property type="protein sequence ID" value="KAA5605701.1"/>
    <property type="molecule type" value="Genomic_DNA"/>
</dbReference>
<comment type="catalytic activity">
    <reaction evidence="10">
        <text>ITP + H2O = IMP + diphosphate + H(+)</text>
        <dbReference type="Rhea" id="RHEA:29399"/>
        <dbReference type="ChEBI" id="CHEBI:15377"/>
        <dbReference type="ChEBI" id="CHEBI:15378"/>
        <dbReference type="ChEBI" id="CHEBI:33019"/>
        <dbReference type="ChEBI" id="CHEBI:58053"/>
        <dbReference type="ChEBI" id="CHEBI:61402"/>
        <dbReference type="EC" id="3.6.1.66"/>
    </reaction>
</comment>
<dbReference type="SUPFAM" id="SSF52972">
    <property type="entry name" value="ITPase-like"/>
    <property type="match status" value="1"/>
</dbReference>
<keyword evidence="6 10" id="KW-0460">Magnesium</keyword>
<keyword evidence="13" id="KW-1185">Reference proteome</keyword>
<comment type="similarity">
    <text evidence="1 10 11">Belongs to the HAM1 NTPase family.</text>
</comment>
<dbReference type="InterPro" id="IPR020922">
    <property type="entry name" value="dITP/XTP_pyrophosphatase"/>
</dbReference>
<dbReference type="GO" id="GO:0005829">
    <property type="term" value="C:cytosol"/>
    <property type="evidence" value="ECO:0007669"/>
    <property type="project" value="TreeGrafter"/>
</dbReference>
<dbReference type="PANTHER" id="PTHR11067:SF9">
    <property type="entry name" value="INOSINE TRIPHOSPHATE PYROPHOSPHATASE"/>
    <property type="match status" value="1"/>
</dbReference>
<comment type="subunit">
    <text evidence="2 10">Homodimer.</text>
</comment>
<dbReference type="CDD" id="cd00515">
    <property type="entry name" value="HAM1"/>
    <property type="match status" value="1"/>
</dbReference>
<dbReference type="Gene3D" id="3.90.950.10">
    <property type="match status" value="1"/>
</dbReference>
<dbReference type="GO" id="GO:0017111">
    <property type="term" value="F:ribonucleoside triphosphate phosphatase activity"/>
    <property type="evidence" value="ECO:0007669"/>
    <property type="project" value="InterPro"/>
</dbReference>
<feature type="binding site" evidence="10">
    <location>
        <begin position="23"/>
        <end position="28"/>
    </location>
    <ligand>
        <name>substrate</name>
    </ligand>
</feature>
<dbReference type="GO" id="GO:0000166">
    <property type="term" value="F:nucleotide binding"/>
    <property type="evidence" value="ECO:0007669"/>
    <property type="project" value="UniProtKB-KW"/>
</dbReference>
<feature type="binding site" evidence="10">
    <location>
        <position position="85"/>
    </location>
    <ligand>
        <name>Mg(2+)</name>
        <dbReference type="ChEBI" id="CHEBI:18420"/>
    </ligand>
</feature>
<dbReference type="OrthoDB" id="9807456at2"/>
<evidence type="ECO:0000313" key="12">
    <source>
        <dbReference type="EMBL" id="KAA5605701.1"/>
    </source>
</evidence>
<comment type="catalytic activity">
    <reaction evidence="8 10">
        <text>dITP + H2O = dIMP + diphosphate + H(+)</text>
        <dbReference type="Rhea" id="RHEA:28342"/>
        <dbReference type="ChEBI" id="CHEBI:15377"/>
        <dbReference type="ChEBI" id="CHEBI:15378"/>
        <dbReference type="ChEBI" id="CHEBI:33019"/>
        <dbReference type="ChEBI" id="CHEBI:61194"/>
        <dbReference type="ChEBI" id="CHEBI:61382"/>
        <dbReference type="EC" id="3.6.1.66"/>
    </reaction>
</comment>
<evidence type="ECO:0000256" key="10">
    <source>
        <dbReference type="HAMAP-Rule" id="MF_01405"/>
    </source>
</evidence>
<proteinExistence type="inferred from homology"/>
<reference evidence="12 13" key="1">
    <citation type="submission" date="2019-09" db="EMBL/GenBank/DDBJ databases">
        <title>Genome sequence of Roseospira marina, one of the more divergent members of the non-sulfur purple photosynthetic bacterial family, the Rhodospirillaceae.</title>
        <authorList>
            <person name="Meyer T."/>
            <person name="Kyndt J."/>
        </authorList>
    </citation>
    <scope>NUCLEOTIDE SEQUENCE [LARGE SCALE GENOMIC DNA]</scope>
    <source>
        <strain evidence="12 13">DSM 15113</strain>
    </source>
</reference>
<dbReference type="InterPro" id="IPR029001">
    <property type="entry name" value="ITPase-like_fam"/>
</dbReference>
<dbReference type="GO" id="GO:0009117">
    <property type="term" value="P:nucleotide metabolic process"/>
    <property type="evidence" value="ECO:0007669"/>
    <property type="project" value="UniProtKB-KW"/>
</dbReference>
<dbReference type="Pfam" id="PF01725">
    <property type="entry name" value="Ham1p_like"/>
    <property type="match status" value="1"/>
</dbReference>
<feature type="binding site" evidence="10">
    <location>
        <position position="189"/>
    </location>
    <ligand>
        <name>substrate</name>
    </ligand>
</feature>
<dbReference type="GO" id="GO:0036220">
    <property type="term" value="F:ITP diphosphatase activity"/>
    <property type="evidence" value="ECO:0007669"/>
    <property type="project" value="UniProtKB-UniRule"/>
</dbReference>
<feature type="binding site" evidence="10">
    <location>
        <position position="86"/>
    </location>
    <ligand>
        <name>substrate</name>
    </ligand>
</feature>